<accession>A0ACC2JVM1</accession>
<evidence type="ECO:0000313" key="1">
    <source>
        <dbReference type="EMBL" id="KAJ8131461.1"/>
    </source>
</evidence>
<keyword evidence="2" id="KW-1185">Reference proteome</keyword>
<sequence length="78" mass="7785">MHFPSATTTTTTIAIAIDIATATATATATASAAAAADYLYIQIDPPGGHRYLVTAEAGTAWAAWALQAGGARSGFGTI</sequence>
<dbReference type="Proteomes" id="UP001153332">
    <property type="component" value="Unassembled WGS sequence"/>
</dbReference>
<evidence type="ECO:0000313" key="2">
    <source>
        <dbReference type="Proteomes" id="UP001153332"/>
    </source>
</evidence>
<dbReference type="EMBL" id="JAPUUL010000286">
    <property type="protein sequence ID" value="KAJ8131461.1"/>
    <property type="molecule type" value="Genomic_DNA"/>
</dbReference>
<reference evidence="1" key="1">
    <citation type="submission" date="2022-12" db="EMBL/GenBank/DDBJ databases">
        <title>Genome Sequence of Lasiodiplodia mahajangana.</title>
        <authorList>
            <person name="Buettner E."/>
        </authorList>
    </citation>
    <scope>NUCLEOTIDE SEQUENCE</scope>
    <source>
        <strain evidence="1">VT137</strain>
    </source>
</reference>
<gene>
    <name evidence="1" type="ORF">O1611_g2166</name>
</gene>
<protein>
    <submittedName>
        <fullName evidence="1">Uncharacterized protein</fullName>
    </submittedName>
</protein>
<name>A0ACC2JVM1_9PEZI</name>
<proteinExistence type="predicted"/>
<organism evidence="1 2">
    <name type="scientific">Lasiodiplodia mahajangana</name>
    <dbReference type="NCBI Taxonomy" id="1108764"/>
    <lineage>
        <taxon>Eukaryota</taxon>
        <taxon>Fungi</taxon>
        <taxon>Dikarya</taxon>
        <taxon>Ascomycota</taxon>
        <taxon>Pezizomycotina</taxon>
        <taxon>Dothideomycetes</taxon>
        <taxon>Dothideomycetes incertae sedis</taxon>
        <taxon>Botryosphaeriales</taxon>
        <taxon>Botryosphaeriaceae</taxon>
        <taxon>Lasiodiplodia</taxon>
    </lineage>
</organism>
<comment type="caution">
    <text evidence="1">The sequence shown here is derived from an EMBL/GenBank/DDBJ whole genome shotgun (WGS) entry which is preliminary data.</text>
</comment>